<evidence type="ECO:0000313" key="2">
    <source>
        <dbReference type="Proteomes" id="UP000236321"/>
    </source>
</evidence>
<dbReference type="Proteomes" id="UP000236321">
    <property type="component" value="Unassembled WGS sequence"/>
</dbReference>
<organism evidence="1 2">
    <name type="scientific">Microcystis aeruginosa NIES-298</name>
    <dbReference type="NCBI Taxonomy" id="449468"/>
    <lineage>
        <taxon>Bacteria</taxon>
        <taxon>Bacillati</taxon>
        <taxon>Cyanobacteriota</taxon>
        <taxon>Cyanophyceae</taxon>
        <taxon>Oscillatoriophycideae</taxon>
        <taxon>Chroococcales</taxon>
        <taxon>Microcystaceae</taxon>
        <taxon>Microcystis</taxon>
    </lineage>
</organism>
<evidence type="ECO:0000313" key="1">
    <source>
        <dbReference type="EMBL" id="GBD55290.1"/>
    </source>
</evidence>
<gene>
    <name evidence="1" type="ORF">BGM30_43830</name>
</gene>
<reference evidence="2" key="1">
    <citation type="submission" date="2017-12" db="EMBL/GenBank/DDBJ databases">
        <title>Improved Draft Genome Sequence of Microcystis aeruginosa NIES-298, a Microcystin-Producing Cyanobacterium from Lake Kasumigaura, Japan.</title>
        <authorList>
            <person name="Yamaguchi H."/>
            <person name="Suzuki S."/>
            <person name="Kawachi M."/>
        </authorList>
    </citation>
    <scope>NUCLEOTIDE SEQUENCE [LARGE SCALE GENOMIC DNA]</scope>
    <source>
        <strain evidence="2">NIES-298</strain>
    </source>
</reference>
<dbReference type="PANTHER" id="PTHR37309:SF1">
    <property type="entry name" value="SLR0284 PROTEIN"/>
    <property type="match status" value="1"/>
</dbReference>
<dbReference type="PANTHER" id="PTHR37309">
    <property type="entry name" value="SLR0284 PROTEIN"/>
    <property type="match status" value="1"/>
</dbReference>
<sequence length="117" mass="12714">MDGLMLSFFLRWLITAVSLLITARIVPGIEIKDFTVALIAAVALGLINAIIRPLLILFTLPLTILTLGLFIFVVNAISFSLASYFIRGFEVKSFFAALFGSIVVSIISGVLNGFFVD</sequence>
<protein>
    <submittedName>
        <fullName evidence="1">Uncharacterized protein</fullName>
    </submittedName>
</protein>
<name>A0A2H6BYN6_MICAE</name>
<dbReference type="EMBL" id="BEYQ01000019">
    <property type="protein sequence ID" value="GBD55290.1"/>
    <property type="molecule type" value="Genomic_DNA"/>
</dbReference>
<dbReference type="AlphaFoldDB" id="A0A2H6BYN6"/>
<dbReference type="Pfam" id="PF04020">
    <property type="entry name" value="Phage_holin_4_2"/>
    <property type="match status" value="1"/>
</dbReference>
<proteinExistence type="predicted"/>
<accession>A0A2H6BYN6</accession>
<dbReference type="InterPro" id="IPR007165">
    <property type="entry name" value="Phage_holin_4_2"/>
</dbReference>
<comment type="caution">
    <text evidence="1">The sequence shown here is derived from an EMBL/GenBank/DDBJ whole genome shotgun (WGS) entry which is preliminary data.</text>
</comment>